<dbReference type="Proteomes" id="UP000619486">
    <property type="component" value="Unassembled WGS sequence"/>
</dbReference>
<sequence length="166" mass="17305">MSVLRSAFLAAAVAAVSVTTTAAGAAPADRTGRTEPAVVPEADVAHHGHATLWDGRIGVWLTSRNHGPAALADLTVRLEFSQPLAPDQQPPSGCLRDGDRVLLCGTGALTADGSPRELALDLRAVGAPHEVTVRIDTVWNGGATDRDPANHRHEVLVPATGDPYIF</sequence>
<dbReference type="EMBL" id="BMQQ01000008">
    <property type="protein sequence ID" value="GGT31005.1"/>
    <property type="molecule type" value="Genomic_DNA"/>
</dbReference>
<dbReference type="AlphaFoldDB" id="A0A918LPN2"/>
<organism evidence="2 3">
    <name type="scientific">Streptomyces purpureus</name>
    <dbReference type="NCBI Taxonomy" id="1951"/>
    <lineage>
        <taxon>Bacteria</taxon>
        <taxon>Bacillati</taxon>
        <taxon>Actinomycetota</taxon>
        <taxon>Actinomycetes</taxon>
        <taxon>Kitasatosporales</taxon>
        <taxon>Streptomycetaceae</taxon>
        <taxon>Streptomyces</taxon>
    </lineage>
</organism>
<evidence type="ECO:0000313" key="3">
    <source>
        <dbReference type="Proteomes" id="UP000619486"/>
    </source>
</evidence>
<name>A0A918LPN2_9ACTN</name>
<protein>
    <submittedName>
        <fullName evidence="2">Uncharacterized protein</fullName>
    </submittedName>
</protein>
<keyword evidence="1" id="KW-0732">Signal</keyword>
<accession>A0A918LPN2</accession>
<evidence type="ECO:0000313" key="2">
    <source>
        <dbReference type="EMBL" id="GGT31005.1"/>
    </source>
</evidence>
<comment type="caution">
    <text evidence="2">The sequence shown here is derived from an EMBL/GenBank/DDBJ whole genome shotgun (WGS) entry which is preliminary data.</text>
</comment>
<keyword evidence="3" id="KW-1185">Reference proteome</keyword>
<evidence type="ECO:0000256" key="1">
    <source>
        <dbReference type="SAM" id="SignalP"/>
    </source>
</evidence>
<dbReference type="RefSeq" id="WP_019888521.1">
    <property type="nucleotide sequence ID" value="NZ_BMQQ01000008.1"/>
</dbReference>
<reference evidence="2" key="1">
    <citation type="journal article" date="2014" name="Int. J. Syst. Evol. Microbiol.">
        <title>Complete genome sequence of Corynebacterium casei LMG S-19264T (=DSM 44701T), isolated from a smear-ripened cheese.</title>
        <authorList>
            <consortium name="US DOE Joint Genome Institute (JGI-PGF)"/>
            <person name="Walter F."/>
            <person name="Albersmeier A."/>
            <person name="Kalinowski J."/>
            <person name="Ruckert C."/>
        </authorList>
    </citation>
    <scope>NUCLEOTIDE SEQUENCE</scope>
    <source>
        <strain evidence="2">JCM 3172</strain>
    </source>
</reference>
<reference evidence="2" key="2">
    <citation type="submission" date="2020-09" db="EMBL/GenBank/DDBJ databases">
        <authorList>
            <person name="Sun Q."/>
            <person name="Ohkuma M."/>
        </authorList>
    </citation>
    <scope>NUCLEOTIDE SEQUENCE</scope>
    <source>
        <strain evidence="2">JCM 3172</strain>
    </source>
</reference>
<feature type="chain" id="PRO_5037847008" evidence="1">
    <location>
        <begin position="26"/>
        <end position="166"/>
    </location>
</feature>
<proteinExistence type="predicted"/>
<gene>
    <name evidence="2" type="ORF">GCM10014713_25510</name>
</gene>
<feature type="signal peptide" evidence="1">
    <location>
        <begin position="1"/>
        <end position="25"/>
    </location>
</feature>